<evidence type="ECO:0000313" key="3">
    <source>
        <dbReference type="Proteomes" id="UP000295083"/>
    </source>
</evidence>
<evidence type="ECO:0000256" key="1">
    <source>
        <dbReference type="SAM" id="SignalP"/>
    </source>
</evidence>
<protein>
    <submittedName>
        <fullName evidence="2">Uncharacterized protein</fullName>
    </submittedName>
</protein>
<feature type="chain" id="PRO_5020748101" evidence="1">
    <location>
        <begin position="20"/>
        <end position="336"/>
    </location>
</feature>
<name>A0A4V3HSQ9_9PEZI</name>
<dbReference type="EMBL" id="QAPG01000030">
    <property type="protein sequence ID" value="TDZ36679.1"/>
    <property type="molecule type" value="Genomic_DNA"/>
</dbReference>
<evidence type="ECO:0000313" key="2">
    <source>
        <dbReference type="EMBL" id="TDZ36679.1"/>
    </source>
</evidence>
<gene>
    <name evidence="2" type="ORF">C8035_v005086</name>
</gene>
<accession>A0A4V3HSQ9</accession>
<keyword evidence="1" id="KW-0732">Signal</keyword>
<comment type="caution">
    <text evidence="2">The sequence shown here is derived from an EMBL/GenBank/DDBJ whole genome shotgun (WGS) entry which is preliminary data.</text>
</comment>
<feature type="signal peptide" evidence="1">
    <location>
        <begin position="1"/>
        <end position="19"/>
    </location>
</feature>
<sequence length="336" mass="34309">MHSTIIFAVLAATVSLTAAAPANSDPTICAPGTGFFQTCSNGFRGCCKADACTIGYCPTDTAETHPEQTPVDCGSAAATAAETKTHSKRATSDPTVCAPGTGFFQTCANGFSGCCKGDACSTRDGTCPPVAAKRDPTVCAPGTGFFQSCDQGNGFVGCCNKDACGLGYCPDVENTETAAPETVKRDPTVCAPGTGFFQSCNQGTGFVGCCKQDACGLGYCPDVEATTENTKRDPTVCAPGTGFFQSCNQGKGFVGCCTEDACGLGYCPDVRAFETVIKTLSKAAATPTPAPEVSHQSRTTDPTVCAPGTGFFQSCSNGFRGCCKEDACTIGFCPSN</sequence>
<dbReference type="AlphaFoldDB" id="A0A4V3HSQ9"/>
<proteinExistence type="predicted"/>
<keyword evidence="3" id="KW-1185">Reference proteome</keyword>
<dbReference type="Proteomes" id="UP000295083">
    <property type="component" value="Unassembled WGS sequence"/>
</dbReference>
<reference evidence="2 3" key="1">
    <citation type="submission" date="2018-11" db="EMBL/GenBank/DDBJ databases">
        <title>Genome sequence and assembly of Colletotrichum spinosum.</title>
        <authorList>
            <person name="Gan P."/>
            <person name="Shirasu K."/>
        </authorList>
    </citation>
    <scope>NUCLEOTIDE SEQUENCE [LARGE SCALE GENOMIC DNA]</scope>
    <source>
        <strain evidence="2 3">CBS 515.97</strain>
    </source>
</reference>
<organism evidence="2 3">
    <name type="scientific">Colletotrichum spinosum</name>
    <dbReference type="NCBI Taxonomy" id="1347390"/>
    <lineage>
        <taxon>Eukaryota</taxon>
        <taxon>Fungi</taxon>
        <taxon>Dikarya</taxon>
        <taxon>Ascomycota</taxon>
        <taxon>Pezizomycotina</taxon>
        <taxon>Sordariomycetes</taxon>
        <taxon>Hypocreomycetidae</taxon>
        <taxon>Glomerellales</taxon>
        <taxon>Glomerellaceae</taxon>
        <taxon>Colletotrichum</taxon>
        <taxon>Colletotrichum orbiculare species complex</taxon>
    </lineage>
</organism>